<comment type="caution">
    <text evidence="1">The sequence shown here is derived from an EMBL/GenBank/DDBJ whole genome shotgun (WGS) entry which is preliminary data.</text>
</comment>
<evidence type="ECO:0000313" key="1">
    <source>
        <dbReference type="EMBL" id="CAG2256026.1"/>
    </source>
</evidence>
<dbReference type="Proteomes" id="UP000683360">
    <property type="component" value="Unassembled WGS sequence"/>
</dbReference>
<protein>
    <submittedName>
        <fullName evidence="1">Uncharacterized protein</fullName>
    </submittedName>
</protein>
<proteinExistence type="predicted"/>
<accession>A0A8S3VIF5</accession>
<evidence type="ECO:0000313" key="2">
    <source>
        <dbReference type="Proteomes" id="UP000683360"/>
    </source>
</evidence>
<sequence length="274" mass="31832">MQIHQIKTITSSSVLFRDVSCNCSFNEGPLCKGHEFKERTFNVKPTVRNVDLDILKTKHQQFDDTILEEELKNGMTNVTGSCTGKLENDTDKVAGCPFEEIEDDMEIFTVFSIPHAKESSHDHYSKILEKLRQCKTFNEFRDQCMAIKIKDVQGKERSILECKSTVDQTAMELCPDEFLQQEPYSQLFQAIEMRLRIIIELVLNEDYYMDRKQFEVLSSSGKSKDLRKSFAMYSEAFIPGIHLDDQMIIRIYQQEIMSIATPKNTWECGRFWTG</sequence>
<name>A0A8S3VIF5_MYTED</name>
<dbReference type="EMBL" id="CAJPWZ010003291">
    <property type="protein sequence ID" value="CAG2256026.1"/>
    <property type="molecule type" value="Genomic_DNA"/>
</dbReference>
<dbReference type="AlphaFoldDB" id="A0A8S3VIF5"/>
<organism evidence="1 2">
    <name type="scientific">Mytilus edulis</name>
    <name type="common">Blue mussel</name>
    <dbReference type="NCBI Taxonomy" id="6550"/>
    <lineage>
        <taxon>Eukaryota</taxon>
        <taxon>Metazoa</taxon>
        <taxon>Spiralia</taxon>
        <taxon>Lophotrochozoa</taxon>
        <taxon>Mollusca</taxon>
        <taxon>Bivalvia</taxon>
        <taxon>Autobranchia</taxon>
        <taxon>Pteriomorphia</taxon>
        <taxon>Mytilida</taxon>
        <taxon>Mytiloidea</taxon>
        <taxon>Mytilidae</taxon>
        <taxon>Mytilinae</taxon>
        <taxon>Mytilus</taxon>
    </lineage>
</organism>
<keyword evidence="2" id="KW-1185">Reference proteome</keyword>
<gene>
    <name evidence="1" type="ORF">MEDL_67410</name>
</gene>
<reference evidence="1" key="1">
    <citation type="submission" date="2021-03" db="EMBL/GenBank/DDBJ databases">
        <authorList>
            <person name="Bekaert M."/>
        </authorList>
    </citation>
    <scope>NUCLEOTIDE SEQUENCE</scope>
</reference>